<dbReference type="AlphaFoldDB" id="A0A8J7RMC2"/>
<dbReference type="NCBIfam" id="TIGR00706">
    <property type="entry name" value="SppA_dom"/>
    <property type="match status" value="1"/>
</dbReference>
<dbReference type="CDD" id="cd07023">
    <property type="entry name" value="S49_Sppa_N_C"/>
    <property type="match status" value="1"/>
</dbReference>
<keyword evidence="2 8" id="KW-0645">Protease</keyword>
<keyword evidence="6" id="KW-1133">Transmembrane helix</keyword>
<dbReference type="Gene3D" id="3.90.226.10">
    <property type="entry name" value="2-enoyl-CoA Hydratase, Chain A, domain 1"/>
    <property type="match status" value="2"/>
</dbReference>
<dbReference type="GO" id="GO:0006508">
    <property type="term" value="P:proteolysis"/>
    <property type="evidence" value="ECO:0007669"/>
    <property type="project" value="UniProtKB-KW"/>
</dbReference>
<keyword evidence="3 8" id="KW-0378">Hydrolase</keyword>
<dbReference type="SUPFAM" id="SSF52096">
    <property type="entry name" value="ClpP/crotonase"/>
    <property type="match status" value="1"/>
</dbReference>
<dbReference type="PANTHER" id="PTHR42987:SF4">
    <property type="entry name" value="PROTEASE SOHB-RELATED"/>
    <property type="match status" value="1"/>
</dbReference>
<reference evidence="8" key="1">
    <citation type="submission" date="2021-03" db="EMBL/GenBank/DDBJ databases">
        <title>Genomic Encyclopedia of Type Strains, Phase IV (KMG-V): Genome sequencing to study the core and pangenomes of soil and plant-associated prokaryotes.</title>
        <authorList>
            <person name="Whitman W."/>
        </authorList>
    </citation>
    <scope>NUCLEOTIDE SEQUENCE</scope>
    <source>
        <strain evidence="8">C4</strain>
    </source>
</reference>
<evidence type="ECO:0000256" key="5">
    <source>
        <dbReference type="SAM" id="MobiDB-lite"/>
    </source>
</evidence>
<dbReference type="InterPro" id="IPR002142">
    <property type="entry name" value="Peptidase_S49"/>
</dbReference>
<comment type="caution">
    <text evidence="8">The sequence shown here is derived from an EMBL/GenBank/DDBJ whole genome shotgun (WGS) entry which is preliminary data.</text>
</comment>
<dbReference type="Pfam" id="PF01343">
    <property type="entry name" value="Peptidase_S49"/>
    <property type="match status" value="1"/>
</dbReference>
<dbReference type="EMBL" id="JAGGMV010000002">
    <property type="protein sequence ID" value="MBP2201516.1"/>
    <property type="molecule type" value="Genomic_DNA"/>
</dbReference>
<organism evidence="8 9">
    <name type="scientific">Methanococcus voltae</name>
    <dbReference type="NCBI Taxonomy" id="2188"/>
    <lineage>
        <taxon>Archaea</taxon>
        <taxon>Methanobacteriati</taxon>
        <taxon>Methanobacteriota</taxon>
        <taxon>Methanomada group</taxon>
        <taxon>Methanococci</taxon>
        <taxon>Methanococcales</taxon>
        <taxon>Methanococcaceae</taxon>
        <taxon>Methanococcus</taxon>
    </lineage>
</organism>
<feature type="compositionally biased region" description="Basic and acidic residues" evidence="5">
    <location>
        <begin position="1"/>
        <end position="11"/>
    </location>
</feature>
<evidence type="ECO:0000256" key="4">
    <source>
        <dbReference type="ARBA" id="ARBA00022825"/>
    </source>
</evidence>
<evidence type="ECO:0000256" key="6">
    <source>
        <dbReference type="SAM" id="Phobius"/>
    </source>
</evidence>
<keyword evidence="6" id="KW-0472">Membrane</keyword>
<sequence length="378" mass="42308">MKFEDESKPDSENNQNELNDEPKDNNNNNIIANTNNTNNNDNDKNTNKSIDKHESKTKTKNKNSKSLVYLFIVIIVIAILLTSSLYFVNLLGAEEEHANIALIDFNGALYLDTPQDDLFTEYPPDVYDYIDWLDEAEKNPDIKGIIIKINSPGGSSIASTKLAKKIKEVSKTKPTIAYIEAMGASAAYSAASSTGYIISEKEAIVGSIGVRMDILHYYGLMEKIGVNSTIIKGGKYKDIASPYRPMTEEEHAMLQRMVNNSYVEFVSQVAEDRNMTYEQANNLAQGKIYDGRDALKLGLVDENGDFDQAVKVLAKRTNLSPNDVSIKTYSKEDTRADTLFGFSSKEAFYYVGKGIGSEMSRSFSQEMYENSYNYELVQ</sequence>
<feature type="compositionally biased region" description="Basic and acidic residues" evidence="5">
    <location>
        <begin position="41"/>
        <end position="57"/>
    </location>
</feature>
<evidence type="ECO:0000259" key="7">
    <source>
        <dbReference type="Pfam" id="PF01343"/>
    </source>
</evidence>
<dbReference type="EC" id="3.4.21.-" evidence="8"/>
<keyword evidence="6" id="KW-0812">Transmembrane</keyword>
<dbReference type="InterPro" id="IPR004635">
    <property type="entry name" value="Pept_S49_SppA"/>
</dbReference>
<evidence type="ECO:0000256" key="2">
    <source>
        <dbReference type="ARBA" id="ARBA00022670"/>
    </source>
</evidence>
<feature type="transmembrane region" description="Helical" evidence="6">
    <location>
        <begin position="67"/>
        <end position="88"/>
    </location>
</feature>
<protein>
    <submittedName>
        <fullName evidence="8">Protease-4</fullName>
        <ecNumber evidence="8">3.4.21.-</ecNumber>
    </submittedName>
</protein>
<dbReference type="OrthoDB" id="31107at2157"/>
<dbReference type="InterPro" id="IPR047272">
    <property type="entry name" value="S49_SppA_C"/>
</dbReference>
<dbReference type="GO" id="GO:0008236">
    <property type="term" value="F:serine-type peptidase activity"/>
    <property type="evidence" value="ECO:0007669"/>
    <property type="project" value="UniProtKB-KW"/>
</dbReference>
<dbReference type="Proteomes" id="UP000740329">
    <property type="component" value="Unassembled WGS sequence"/>
</dbReference>
<comment type="similarity">
    <text evidence="1">Belongs to the peptidase S49 family.</text>
</comment>
<feature type="region of interest" description="Disordered" evidence="5">
    <location>
        <begin position="1"/>
        <end position="58"/>
    </location>
</feature>
<evidence type="ECO:0000313" key="8">
    <source>
        <dbReference type="EMBL" id="MBP2201516.1"/>
    </source>
</evidence>
<gene>
    <name evidence="8" type="ORF">J3E07_000928</name>
</gene>
<dbReference type="RefSeq" id="WP_209590993.1">
    <property type="nucleotide sequence ID" value="NZ_JAGGMU010000002.1"/>
</dbReference>
<evidence type="ECO:0000256" key="3">
    <source>
        <dbReference type="ARBA" id="ARBA00022801"/>
    </source>
</evidence>
<feature type="domain" description="Peptidase S49" evidence="7">
    <location>
        <begin position="169"/>
        <end position="319"/>
    </location>
</feature>
<dbReference type="PANTHER" id="PTHR42987">
    <property type="entry name" value="PEPTIDASE S49"/>
    <property type="match status" value="1"/>
</dbReference>
<proteinExistence type="inferred from homology"/>
<name>A0A8J7RMC2_METVO</name>
<evidence type="ECO:0000313" key="9">
    <source>
        <dbReference type="Proteomes" id="UP000740329"/>
    </source>
</evidence>
<feature type="compositionally biased region" description="Low complexity" evidence="5">
    <location>
        <begin position="25"/>
        <end position="40"/>
    </location>
</feature>
<keyword evidence="4" id="KW-0720">Serine protease</keyword>
<dbReference type="InterPro" id="IPR029045">
    <property type="entry name" value="ClpP/crotonase-like_dom_sf"/>
</dbReference>
<accession>A0A8J7RMC2</accession>
<evidence type="ECO:0000256" key="1">
    <source>
        <dbReference type="ARBA" id="ARBA00008683"/>
    </source>
</evidence>